<dbReference type="Gene3D" id="2.50.20.10">
    <property type="entry name" value="Lipoprotein localisation LolA/LolB/LppX"/>
    <property type="match status" value="1"/>
</dbReference>
<evidence type="ECO:0000256" key="2">
    <source>
        <dbReference type="ARBA" id="ARBA00009696"/>
    </source>
</evidence>
<sequence length="182" mass="19818">MNPPLARRAARALLLAATQVLMLTACQNLAPAVRPEGSSHSGRLAVQVEGDAAKSFSASFELHGRPDAGWIALSNPLGAQIGVAEWSPAQAVRLRTPDETRRYASLEDMAEELTGQSLPVAALFDWLEGRPWPARPHRPDSAERFEQLGWSVRTDRIADGLLVAVREQPSPRVTVRAKLDGR</sequence>
<dbReference type="Pfam" id="PF03550">
    <property type="entry name" value="LolB"/>
    <property type="match status" value="1"/>
</dbReference>
<dbReference type="EMBL" id="JAUZEE010000005">
    <property type="protein sequence ID" value="MDP4301348.1"/>
    <property type="molecule type" value="Genomic_DNA"/>
</dbReference>
<keyword evidence="5" id="KW-0813">Transport</keyword>
<dbReference type="RefSeq" id="WP_305749890.1">
    <property type="nucleotide sequence ID" value="NZ_JAUZEE010000005.1"/>
</dbReference>
<dbReference type="CDD" id="cd16326">
    <property type="entry name" value="LolB"/>
    <property type="match status" value="1"/>
</dbReference>
<dbReference type="InterPro" id="IPR004565">
    <property type="entry name" value="OM_lipoprot_LolB"/>
</dbReference>
<evidence type="ECO:0000256" key="10">
    <source>
        <dbReference type="ARBA" id="ARBA00023186"/>
    </source>
</evidence>
<evidence type="ECO:0000256" key="6">
    <source>
        <dbReference type="ARBA" id="ARBA00022729"/>
    </source>
</evidence>
<comment type="similarity">
    <text evidence="2">Belongs to the LolB family.</text>
</comment>
<keyword evidence="11" id="KW-0998">Cell outer membrane</keyword>
<reference evidence="14 15" key="1">
    <citation type="submission" date="2023-08" db="EMBL/GenBank/DDBJ databases">
        <authorList>
            <person name="Roldan D.M."/>
            <person name="Menes R.J."/>
        </authorList>
    </citation>
    <scope>NUCLEOTIDE SEQUENCE [LARGE SCALE GENOMIC DNA]</scope>
    <source>
        <strain evidence="14 15">CCM 2812</strain>
    </source>
</reference>
<evidence type="ECO:0000256" key="5">
    <source>
        <dbReference type="ARBA" id="ARBA00022448"/>
    </source>
</evidence>
<dbReference type="Proteomes" id="UP001235760">
    <property type="component" value="Unassembled WGS sequence"/>
</dbReference>
<evidence type="ECO:0000313" key="14">
    <source>
        <dbReference type="EMBL" id="MDP4301348.1"/>
    </source>
</evidence>
<keyword evidence="6 13" id="KW-0732">Signal</keyword>
<evidence type="ECO:0000256" key="13">
    <source>
        <dbReference type="SAM" id="SignalP"/>
    </source>
</evidence>
<feature type="signal peptide" evidence="13">
    <location>
        <begin position="1"/>
        <end position="30"/>
    </location>
</feature>
<evidence type="ECO:0000256" key="4">
    <source>
        <dbReference type="ARBA" id="ARBA00016202"/>
    </source>
</evidence>
<comment type="subunit">
    <text evidence="3">Monomer.</text>
</comment>
<evidence type="ECO:0000256" key="8">
    <source>
        <dbReference type="ARBA" id="ARBA00023136"/>
    </source>
</evidence>
<evidence type="ECO:0000256" key="7">
    <source>
        <dbReference type="ARBA" id="ARBA00022927"/>
    </source>
</evidence>
<keyword evidence="7" id="KW-0653">Protein transport</keyword>
<evidence type="ECO:0000256" key="9">
    <source>
        <dbReference type="ARBA" id="ARBA00023139"/>
    </source>
</evidence>
<name>A0ABT9G4D0_LEPDI</name>
<dbReference type="InterPro" id="IPR029046">
    <property type="entry name" value="LolA/LolB/LppX"/>
</dbReference>
<keyword evidence="9" id="KW-0564">Palmitate</keyword>
<keyword evidence="15" id="KW-1185">Reference proteome</keyword>
<evidence type="ECO:0000256" key="1">
    <source>
        <dbReference type="ARBA" id="ARBA00004459"/>
    </source>
</evidence>
<evidence type="ECO:0000256" key="3">
    <source>
        <dbReference type="ARBA" id="ARBA00011245"/>
    </source>
</evidence>
<comment type="caution">
    <text evidence="14">The sequence shown here is derived from an EMBL/GenBank/DDBJ whole genome shotgun (WGS) entry which is preliminary data.</text>
</comment>
<dbReference type="SUPFAM" id="SSF89392">
    <property type="entry name" value="Prokaryotic lipoproteins and lipoprotein localization factors"/>
    <property type="match status" value="1"/>
</dbReference>
<keyword evidence="8" id="KW-0472">Membrane</keyword>
<comment type="subcellular location">
    <subcellularLocation>
        <location evidence="1">Cell outer membrane</location>
        <topology evidence="1">Lipid-anchor</topology>
    </subcellularLocation>
</comment>
<keyword evidence="10" id="KW-0143">Chaperone</keyword>
<protein>
    <recommendedName>
        <fullName evidence="4">Outer-membrane lipoprotein LolB</fullName>
    </recommendedName>
</protein>
<keyword evidence="12 14" id="KW-0449">Lipoprotein</keyword>
<evidence type="ECO:0000313" key="15">
    <source>
        <dbReference type="Proteomes" id="UP001235760"/>
    </source>
</evidence>
<accession>A0ABT9G4D0</accession>
<evidence type="ECO:0000256" key="12">
    <source>
        <dbReference type="ARBA" id="ARBA00023288"/>
    </source>
</evidence>
<dbReference type="PROSITE" id="PS51257">
    <property type="entry name" value="PROKAR_LIPOPROTEIN"/>
    <property type="match status" value="1"/>
</dbReference>
<proteinExistence type="inferred from homology"/>
<feature type="chain" id="PRO_5047257212" description="Outer-membrane lipoprotein LolB" evidence="13">
    <location>
        <begin position="31"/>
        <end position="182"/>
    </location>
</feature>
<evidence type="ECO:0000256" key="11">
    <source>
        <dbReference type="ARBA" id="ARBA00023237"/>
    </source>
</evidence>
<organism evidence="14 15">
    <name type="scientific">Leptothrix discophora</name>
    <dbReference type="NCBI Taxonomy" id="89"/>
    <lineage>
        <taxon>Bacteria</taxon>
        <taxon>Pseudomonadati</taxon>
        <taxon>Pseudomonadota</taxon>
        <taxon>Betaproteobacteria</taxon>
        <taxon>Burkholderiales</taxon>
        <taxon>Sphaerotilaceae</taxon>
        <taxon>Leptothrix</taxon>
    </lineage>
</organism>
<gene>
    <name evidence="14" type="ORF">Q8X39_11930</name>
</gene>